<gene>
    <name evidence="3" type="ORF">VNE69_01012</name>
</gene>
<proteinExistence type="predicted"/>
<feature type="region of interest" description="Disordered" evidence="2">
    <location>
        <begin position="461"/>
        <end position="544"/>
    </location>
</feature>
<feature type="region of interest" description="Disordered" evidence="2">
    <location>
        <begin position="230"/>
        <end position="368"/>
    </location>
</feature>
<evidence type="ECO:0000313" key="4">
    <source>
        <dbReference type="Proteomes" id="UP001334084"/>
    </source>
</evidence>
<feature type="compositionally biased region" description="Basic and acidic residues" evidence="2">
    <location>
        <begin position="230"/>
        <end position="271"/>
    </location>
</feature>
<name>A0AAX4J7L6_9MICR</name>
<evidence type="ECO:0000256" key="2">
    <source>
        <dbReference type="SAM" id="MobiDB-lite"/>
    </source>
</evidence>
<keyword evidence="1" id="KW-0175">Coiled coil</keyword>
<sequence>MNNDITSKNNTFSNDNSIDEILSYLQKYGTYGLDKLPSLDKFIFHLVNAHNLDTKQNTYDSSIGKILEIQKCTTFYKTISTDKRYKTEICKKFILEKQDQRFKGLIKEMHLRLKSQICLVEEIMRENEIEETREIKEILGANMTREEINNIIEQITNNKDQKREQEELINEKPIKQKRTKRKQILKKEQQTEQVKPQETKGETRVKQQIKQKKEPTEQVKLKELKIVETKSEQSIKQTAKQEEAKDVTAKREKPMKQIAKQEELKDVERKVNKPNKKAKCRQQIKVAEQTNQVKLEEAKDEQSIKKEEPINKPELYKEQPIKKEEPTNQEKQEAKDEQTTKQERINKPEIYKEQSIKKKEPINQVKKEQTEIDVKPTEIKANQLINSDSSSVLLTPQGKRRKCGTRRFLINEEDDLLLNMIKTNNEPDPIQYVSFTEEMPCNVKSKIIQDSHLQHDQIILKIEKNGENMKKERKHKKKEKTRNKDRLCVVMPKERRNKKTEIINSVENSKSNKNSDNAESSKNIELPNRPDNTKSEGEFEAVTSEKSIKHDLNYSEMSKHIENQNFDDSRILQNKISKDDTEILNLKNISFIELLKKSRKKK</sequence>
<dbReference type="AlphaFoldDB" id="A0AAX4J7L6"/>
<dbReference type="GeneID" id="90539877"/>
<feature type="compositionally biased region" description="Low complexity" evidence="2">
    <location>
        <begin position="504"/>
        <end position="523"/>
    </location>
</feature>
<feature type="compositionally biased region" description="Basic and acidic residues" evidence="2">
    <location>
        <begin position="185"/>
        <end position="214"/>
    </location>
</feature>
<keyword evidence="4" id="KW-1185">Reference proteome</keyword>
<organism evidence="3 4">
    <name type="scientific">Vairimorpha necatrix</name>
    <dbReference type="NCBI Taxonomy" id="6039"/>
    <lineage>
        <taxon>Eukaryota</taxon>
        <taxon>Fungi</taxon>
        <taxon>Fungi incertae sedis</taxon>
        <taxon>Microsporidia</taxon>
        <taxon>Nosematidae</taxon>
        <taxon>Vairimorpha</taxon>
    </lineage>
</organism>
<feature type="coiled-coil region" evidence="1">
    <location>
        <begin position="145"/>
        <end position="172"/>
    </location>
</feature>
<evidence type="ECO:0000313" key="3">
    <source>
        <dbReference type="EMBL" id="WUR02070.1"/>
    </source>
</evidence>
<dbReference type="EMBL" id="CP142726">
    <property type="protein sequence ID" value="WUR02070.1"/>
    <property type="molecule type" value="Genomic_DNA"/>
</dbReference>
<feature type="compositionally biased region" description="Basic and acidic residues" evidence="2">
    <location>
        <begin position="461"/>
        <end position="470"/>
    </location>
</feature>
<feature type="region of interest" description="Disordered" evidence="2">
    <location>
        <begin position="176"/>
        <end position="214"/>
    </location>
</feature>
<dbReference type="RefSeq" id="XP_065328215.1">
    <property type="nucleotide sequence ID" value="XM_065472143.1"/>
</dbReference>
<dbReference type="KEGG" id="vnx:VNE69_01012"/>
<reference evidence="3" key="1">
    <citation type="journal article" date="2024" name="BMC Genomics">
        <title>Functional annotation of a divergent genome using sequence and structure-based similarity.</title>
        <authorList>
            <person name="Svedberg D."/>
            <person name="Winiger R.R."/>
            <person name="Berg A."/>
            <person name="Sharma H."/>
            <person name="Tellgren-Roth C."/>
            <person name="Debrunner-Vossbrinck B.A."/>
            <person name="Vossbrinck C.R."/>
            <person name="Barandun J."/>
        </authorList>
    </citation>
    <scope>NUCLEOTIDE SEQUENCE</scope>
    <source>
        <strain evidence="3">Illinois isolate</strain>
    </source>
</reference>
<feature type="compositionally biased region" description="Basic residues" evidence="2">
    <location>
        <begin position="272"/>
        <end position="282"/>
    </location>
</feature>
<feature type="compositionally biased region" description="Basic and acidic residues" evidence="2">
    <location>
        <begin position="294"/>
        <end position="368"/>
    </location>
</feature>
<dbReference type="Proteomes" id="UP001334084">
    <property type="component" value="Chromosome 1"/>
</dbReference>
<evidence type="ECO:0000256" key="1">
    <source>
        <dbReference type="SAM" id="Coils"/>
    </source>
</evidence>
<protein>
    <submittedName>
        <fullName evidence="3">Uncharacterized protein</fullName>
    </submittedName>
</protein>
<feature type="compositionally biased region" description="Basic residues" evidence="2">
    <location>
        <begin position="471"/>
        <end position="481"/>
    </location>
</feature>
<accession>A0AAX4J7L6</accession>